<dbReference type="Proteomes" id="UP001247805">
    <property type="component" value="Unassembled WGS sequence"/>
</dbReference>
<feature type="chain" id="PRO_5046079287" evidence="1">
    <location>
        <begin position="19"/>
        <end position="372"/>
    </location>
</feature>
<sequence length="372" mass="41893">MKALFFILLAVMCFIFLAAYDDAEVRVIKHQVSFDHQGNKSEKPIEASLFEVKADSTNTEFYMDVNSVFCGENVCKLDKVRMFWDPLGRYKKYELAENVQLEKGNAEDFATEDYKKLDAILHNEQSGLATLYPAELVSQNRSGNAVDALSGATVSIHKQDTVEGAIWTCYTLWHYANGEITQIIRDISGRQKNVSELTALLTSADLSQQIFAIEQLAKKKEFDDETRSKLLDKSLLNQTLLQTPIIDYLEGLPKQQYQQAVLGLLAQDDNALLVKTLESIQEQNLTSSNEMSLALVELLAKAEDFQISNLILTLLTSYSVLSEDVLINLVAILNDQDFLKARGVYWLLSGYPLPQAEQQVLNSFSQTHAERL</sequence>
<evidence type="ECO:0000313" key="3">
    <source>
        <dbReference type="Proteomes" id="UP001247805"/>
    </source>
</evidence>
<name>A0ABU3SUV5_9ALTE</name>
<comment type="caution">
    <text evidence="2">The sequence shown here is derived from an EMBL/GenBank/DDBJ whole genome shotgun (WGS) entry which is preliminary data.</text>
</comment>
<proteinExistence type="predicted"/>
<dbReference type="RefSeq" id="WP_316025427.1">
    <property type="nucleotide sequence ID" value="NZ_JAWDIO010000002.1"/>
</dbReference>
<feature type="signal peptide" evidence="1">
    <location>
        <begin position="1"/>
        <end position="18"/>
    </location>
</feature>
<reference evidence="2 3" key="1">
    <citation type="submission" date="2023-10" db="EMBL/GenBank/DDBJ databases">
        <title>Glaciecola aquimarina strain GGW-M5 nov., isolated from a coastal seawater.</title>
        <authorList>
            <person name="Bayburt H."/>
            <person name="Kim J.M."/>
            <person name="Choi B.J."/>
            <person name="Jeon C.O."/>
        </authorList>
    </citation>
    <scope>NUCLEOTIDE SEQUENCE [LARGE SCALE GENOMIC DNA]</scope>
    <source>
        <strain evidence="2 3">KCTC 32108</strain>
    </source>
</reference>
<dbReference type="EMBL" id="JAWDIO010000002">
    <property type="protein sequence ID" value="MDU0353777.1"/>
    <property type="molecule type" value="Genomic_DNA"/>
</dbReference>
<keyword evidence="1" id="KW-0732">Signal</keyword>
<organism evidence="2 3">
    <name type="scientific">Paraglaciecola aquimarina</name>
    <dbReference type="NCBI Taxonomy" id="1235557"/>
    <lineage>
        <taxon>Bacteria</taxon>
        <taxon>Pseudomonadati</taxon>
        <taxon>Pseudomonadota</taxon>
        <taxon>Gammaproteobacteria</taxon>
        <taxon>Alteromonadales</taxon>
        <taxon>Alteromonadaceae</taxon>
        <taxon>Paraglaciecola</taxon>
    </lineage>
</organism>
<gene>
    <name evidence="2" type="ORF">RS130_07420</name>
</gene>
<keyword evidence="3" id="KW-1185">Reference proteome</keyword>
<evidence type="ECO:0000313" key="2">
    <source>
        <dbReference type="EMBL" id="MDU0353777.1"/>
    </source>
</evidence>
<protein>
    <submittedName>
        <fullName evidence="2">Uncharacterized protein</fullName>
    </submittedName>
</protein>
<accession>A0ABU3SUV5</accession>
<evidence type="ECO:0000256" key="1">
    <source>
        <dbReference type="SAM" id="SignalP"/>
    </source>
</evidence>